<dbReference type="GeneID" id="69984587"/>
<dbReference type="InterPro" id="IPR039143">
    <property type="entry name" value="GNPNAT1-like"/>
</dbReference>
<dbReference type="RefSeq" id="WP_124005201.1">
    <property type="nucleotide sequence ID" value="NZ_BJYN01000006.1"/>
</dbReference>
<dbReference type="InterPro" id="IPR016181">
    <property type="entry name" value="Acyl_CoA_acyltransferase"/>
</dbReference>
<organism evidence="3 4">
    <name type="scientific">Tetragenococcus koreensis</name>
    <dbReference type="NCBI Taxonomy" id="290335"/>
    <lineage>
        <taxon>Bacteria</taxon>
        <taxon>Bacillati</taxon>
        <taxon>Bacillota</taxon>
        <taxon>Bacilli</taxon>
        <taxon>Lactobacillales</taxon>
        <taxon>Enterococcaceae</taxon>
        <taxon>Tetragenococcus</taxon>
    </lineage>
</organism>
<reference evidence="3" key="2">
    <citation type="journal article" date="2020" name="Int. Dairy J.">
        <title>Lactic acid bacterial diversity in Brie cheese focusing on salt concentration and pH of isolation medium and characterisation of halophilic and alkaliphilic lactic acid bacterial isolates.</title>
        <authorList>
            <person name="Unno R."/>
            <person name="Matsutani M."/>
            <person name="Suzuki T."/>
            <person name="Kodama K."/>
            <person name="Matsushita H."/>
            <person name="Yamasato K."/>
            <person name="Koizumi Y."/>
            <person name="Ishikawa M."/>
        </authorList>
    </citation>
    <scope>NUCLEOTIDE SEQUENCE</scope>
    <source>
        <strain evidence="3">7C1</strain>
        <strain evidence="2">8C4</strain>
    </source>
</reference>
<evidence type="ECO:0000313" key="4">
    <source>
        <dbReference type="Proteomes" id="UP000886597"/>
    </source>
</evidence>
<name>A0AAN4UD23_9ENTE</name>
<dbReference type="AlphaFoldDB" id="A0AAN4UD23"/>
<accession>A0AAN4UD23</accession>
<dbReference type="Proteomes" id="UP000886607">
    <property type="component" value="Unassembled WGS sequence"/>
</dbReference>
<feature type="domain" description="N-acetyltransferase" evidence="1">
    <location>
        <begin position="4"/>
        <end position="145"/>
    </location>
</feature>
<dbReference type="CDD" id="cd04301">
    <property type="entry name" value="NAT_SF"/>
    <property type="match status" value="1"/>
</dbReference>
<dbReference type="PROSITE" id="PS51186">
    <property type="entry name" value="GNAT"/>
    <property type="match status" value="1"/>
</dbReference>
<dbReference type="InterPro" id="IPR000182">
    <property type="entry name" value="GNAT_dom"/>
</dbReference>
<reference evidence="3" key="1">
    <citation type="submission" date="2019-08" db="EMBL/GenBank/DDBJ databases">
        <authorList>
            <person name="Ishikawa M."/>
            <person name="Suzuki T."/>
            <person name="Matsutani M."/>
        </authorList>
    </citation>
    <scope>NUCLEOTIDE SEQUENCE</scope>
    <source>
        <strain evidence="3">7C1</strain>
        <strain evidence="2">8C4</strain>
    </source>
</reference>
<comment type="caution">
    <text evidence="3">The sequence shown here is derived from an EMBL/GenBank/DDBJ whole genome shotgun (WGS) entry which is preliminary data.</text>
</comment>
<sequence>MYTTHTNDILSDTYSDALAIRKQVFIEEQQVPPEREIDTDEQQAIHFVLYDEANTPLATVRLLATDYNTIKVQRMAVAKDARKKGYGKVMMAEAESYAQKQGYQKMVLGAQITARNFYQNLGYQEEGDYFLDAGIQHITMTKTIA</sequence>
<dbReference type="Pfam" id="PF13673">
    <property type="entry name" value="Acetyltransf_10"/>
    <property type="match status" value="1"/>
</dbReference>
<evidence type="ECO:0000313" key="2">
    <source>
        <dbReference type="EMBL" id="GEQ50206.1"/>
    </source>
</evidence>
<dbReference type="PANTHER" id="PTHR13355">
    <property type="entry name" value="GLUCOSAMINE 6-PHOSPHATE N-ACETYLTRANSFERASE"/>
    <property type="match status" value="1"/>
</dbReference>
<evidence type="ECO:0000259" key="1">
    <source>
        <dbReference type="PROSITE" id="PS51186"/>
    </source>
</evidence>
<keyword evidence="5" id="KW-1185">Reference proteome</keyword>
<dbReference type="EMBL" id="BKBO01000038">
    <property type="protein sequence ID" value="GEQ50206.1"/>
    <property type="molecule type" value="Genomic_DNA"/>
</dbReference>
<gene>
    <name evidence="2" type="ORF">TK11N_20580</name>
    <name evidence="3" type="ORF">TK2N_20690</name>
</gene>
<dbReference type="GO" id="GO:0004343">
    <property type="term" value="F:glucosamine 6-phosphate N-acetyltransferase activity"/>
    <property type="evidence" value="ECO:0007669"/>
    <property type="project" value="TreeGrafter"/>
</dbReference>
<evidence type="ECO:0000313" key="5">
    <source>
        <dbReference type="Proteomes" id="UP000886607"/>
    </source>
</evidence>
<dbReference type="PANTHER" id="PTHR13355:SF11">
    <property type="entry name" value="GLUCOSAMINE 6-PHOSPHATE N-ACETYLTRANSFERASE"/>
    <property type="match status" value="1"/>
</dbReference>
<dbReference type="EMBL" id="BKBQ01000038">
    <property type="protein sequence ID" value="GEQ55225.1"/>
    <property type="molecule type" value="Genomic_DNA"/>
</dbReference>
<dbReference type="KEGG" id="tkr:C7K43_01375"/>
<proteinExistence type="predicted"/>
<evidence type="ECO:0000313" key="3">
    <source>
        <dbReference type="EMBL" id="GEQ55225.1"/>
    </source>
</evidence>
<dbReference type="Gene3D" id="3.40.630.30">
    <property type="match status" value="1"/>
</dbReference>
<dbReference type="Proteomes" id="UP000886597">
    <property type="component" value="Unassembled WGS sequence"/>
</dbReference>
<dbReference type="SUPFAM" id="SSF55729">
    <property type="entry name" value="Acyl-CoA N-acyltransferases (Nat)"/>
    <property type="match status" value="1"/>
</dbReference>
<protein>
    <submittedName>
        <fullName evidence="3">GNAT family acetyltransferase</fullName>
    </submittedName>
</protein>